<dbReference type="PANTHER" id="PTHR20883">
    <property type="entry name" value="PHYTANOYL-COA DIOXYGENASE DOMAIN CONTAINING 1"/>
    <property type="match status" value="1"/>
</dbReference>
<sequence length="285" mass="32652">VEYEELTADSAPRKRDQLVTDGFAIVPGILGDPLLSELQTWSQDVFERVPVDPKYRYQGSDIHVYTEERWKLVDRESTHQHFGDPIVQKLLDHEPQLQACRDLQLENLASAGGGLILLSKPAFGPPLYWHQDFMNWNHPEAASPWPTKIFLSYYMSDTTRENGCLRVIPGTHRKRIDLHDILPNAHTPEIQAIDDLGHPIFMDHPDSIDVPLKAGDLIIADARLLHAAWPNQTDQRRTLVLAWHNVFDFPNPPSWWDGDVPDVIRNYDPTFTCEGTRTVSHHLPR</sequence>
<dbReference type="InterPro" id="IPR008775">
    <property type="entry name" value="Phytyl_CoA_dOase-like"/>
</dbReference>
<evidence type="ECO:0008006" key="2">
    <source>
        <dbReference type="Google" id="ProtNLM"/>
    </source>
</evidence>
<name>A0A382FLX7_9ZZZZ</name>
<dbReference type="AlphaFoldDB" id="A0A382FLX7"/>
<evidence type="ECO:0000313" key="1">
    <source>
        <dbReference type="EMBL" id="SVB62981.1"/>
    </source>
</evidence>
<dbReference type="SUPFAM" id="SSF51197">
    <property type="entry name" value="Clavaminate synthase-like"/>
    <property type="match status" value="1"/>
</dbReference>
<dbReference type="Gene3D" id="2.60.120.620">
    <property type="entry name" value="q2cbj1_9rhob like domain"/>
    <property type="match status" value="1"/>
</dbReference>
<feature type="non-terminal residue" evidence="1">
    <location>
        <position position="1"/>
    </location>
</feature>
<accession>A0A382FLX7</accession>
<proteinExistence type="predicted"/>
<organism evidence="1">
    <name type="scientific">marine metagenome</name>
    <dbReference type="NCBI Taxonomy" id="408172"/>
    <lineage>
        <taxon>unclassified sequences</taxon>
        <taxon>metagenomes</taxon>
        <taxon>ecological metagenomes</taxon>
    </lineage>
</organism>
<reference evidence="1" key="1">
    <citation type="submission" date="2018-05" db="EMBL/GenBank/DDBJ databases">
        <authorList>
            <person name="Lanie J.A."/>
            <person name="Ng W.-L."/>
            <person name="Kazmierczak K.M."/>
            <person name="Andrzejewski T.M."/>
            <person name="Davidsen T.M."/>
            <person name="Wayne K.J."/>
            <person name="Tettelin H."/>
            <person name="Glass J.I."/>
            <person name="Rusch D."/>
            <person name="Podicherti R."/>
            <person name="Tsui H.-C.T."/>
            <person name="Winkler M.E."/>
        </authorList>
    </citation>
    <scope>NUCLEOTIDE SEQUENCE</scope>
</reference>
<gene>
    <name evidence="1" type="ORF">METZ01_LOCUS215835</name>
</gene>
<dbReference type="PANTHER" id="PTHR20883:SF46">
    <property type="entry name" value="PHYTANOYL-COA HYDROXYLASE"/>
    <property type="match status" value="1"/>
</dbReference>
<dbReference type="EMBL" id="UINC01050245">
    <property type="protein sequence ID" value="SVB62981.1"/>
    <property type="molecule type" value="Genomic_DNA"/>
</dbReference>
<dbReference type="Pfam" id="PF05721">
    <property type="entry name" value="PhyH"/>
    <property type="match status" value="1"/>
</dbReference>
<protein>
    <recommendedName>
        <fullName evidence="2">Fe2OG dioxygenase domain-containing protein</fullName>
    </recommendedName>
</protein>